<dbReference type="AlphaFoldDB" id="A0A0M3ALY5"/>
<name>A0A0M3ALY5_9SPHN</name>
<sequence length="74" mass="8019">MPSAPAWLALAHRKLAITGLGAMPLGRRAPRQSIVASQAIDLVWTEMMTGSLANPIMATDIGRTSEFQFTKRPL</sequence>
<dbReference type="EMBL" id="LBIC01000008">
    <property type="protein sequence ID" value="KKW90845.1"/>
    <property type="molecule type" value="Genomic_DNA"/>
</dbReference>
<keyword evidence="2" id="KW-1185">Reference proteome</keyword>
<evidence type="ECO:0000313" key="1">
    <source>
        <dbReference type="EMBL" id="KKW90845.1"/>
    </source>
</evidence>
<protein>
    <submittedName>
        <fullName evidence="1">Uncharacterized protein</fullName>
    </submittedName>
</protein>
<evidence type="ECO:0000313" key="2">
    <source>
        <dbReference type="Proteomes" id="UP000033874"/>
    </source>
</evidence>
<organism evidence="1 2">
    <name type="scientific">Sphingobium chungbukense</name>
    <dbReference type="NCBI Taxonomy" id="56193"/>
    <lineage>
        <taxon>Bacteria</taxon>
        <taxon>Pseudomonadati</taxon>
        <taxon>Pseudomonadota</taxon>
        <taxon>Alphaproteobacteria</taxon>
        <taxon>Sphingomonadales</taxon>
        <taxon>Sphingomonadaceae</taxon>
        <taxon>Sphingobium</taxon>
    </lineage>
</organism>
<proteinExistence type="predicted"/>
<reference evidence="1 2" key="1">
    <citation type="submission" date="2015-04" db="EMBL/GenBank/DDBJ databases">
        <title>Genome sequence of aromatic hydrocarbons-degrading Sphingobium chungbukense DJ77.</title>
        <authorList>
            <person name="Kim Y.-C."/>
            <person name="Chae J.-C."/>
        </authorList>
    </citation>
    <scope>NUCLEOTIDE SEQUENCE [LARGE SCALE GENOMIC DNA]</scope>
    <source>
        <strain evidence="1 2">DJ77</strain>
    </source>
</reference>
<gene>
    <name evidence="1" type="ORF">YP76_17625</name>
</gene>
<dbReference type="PATRIC" id="fig|56193.3.peg.3691"/>
<accession>A0A0M3ALY5</accession>
<dbReference type="Proteomes" id="UP000033874">
    <property type="component" value="Unassembled WGS sequence"/>
</dbReference>
<comment type="caution">
    <text evidence="1">The sequence shown here is derived from an EMBL/GenBank/DDBJ whole genome shotgun (WGS) entry which is preliminary data.</text>
</comment>